<dbReference type="AlphaFoldDB" id="A0A9X1FSA8"/>
<dbReference type="Pfam" id="PF05958">
    <property type="entry name" value="tRNA_U5-meth_tr"/>
    <property type="match status" value="1"/>
</dbReference>
<feature type="binding site" evidence="4">
    <location>
        <position position="336"/>
    </location>
    <ligand>
        <name>S-adenosyl-L-methionine</name>
        <dbReference type="ChEBI" id="CHEBI:59789"/>
    </ligand>
</feature>
<keyword evidence="3 4" id="KW-0949">S-adenosyl-L-methionine</keyword>
<dbReference type="Proteomes" id="UP001138661">
    <property type="component" value="Unassembled WGS sequence"/>
</dbReference>
<keyword evidence="1 4" id="KW-0489">Methyltransferase</keyword>
<evidence type="ECO:0000313" key="7">
    <source>
        <dbReference type="Proteomes" id="UP001138661"/>
    </source>
</evidence>
<name>A0A9X1FSA8_9RHOB</name>
<sequence length="408" mass="44158">MTEITITRLGLHGDGLADGPIYAPLTLPGERVEGTLEGSILKDVKILRPSDRRVAPPCRHFKSCGGCQLQHADDALVADWKVDVVRRALDAHGLETAFKPIQTSPRRSRRRAGFSARRTKKGAMAGFHGRGSDTIVAIPECQLLDPAVMQGIAVAEQLALVGASRKTALSVMVTASKTGLDVAVAHGKPLDGPLRQQLAAVCDQLGLARLSWEDEVVAMRAPPVHRLDDAQITPPPGAFLQATAHGEAALSASVMDITQDAWRVIDLFAGCGTFSLPLARRAEVHAVEGSQDMTAALDQGWRNTQGLKQVRTETRDLFRRPLMPDEMAKAEAVVLDPPRAGAEAQVAELAKMKMPRIAYVSCNPVTFARDAQMLVQAGYVLDWVQVVDQFRWSAHVELVASFTASHIR</sequence>
<dbReference type="GO" id="GO:0070475">
    <property type="term" value="P:rRNA base methylation"/>
    <property type="evidence" value="ECO:0007669"/>
    <property type="project" value="TreeGrafter"/>
</dbReference>
<keyword evidence="2 4" id="KW-0808">Transferase</keyword>
<feature type="active site" evidence="5">
    <location>
        <position position="362"/>
    </location>
</feature>
<reference evidence="6" key="1">
    <citation type="submission" date="2021-07" db="EMBL/GenBank/DDBJ databases">
        <title>Roseobacter insulae sp. nov., isolated from a tidal flat.</title>
        <authorList>
            <person name="Park S."/>
            <person name="Yoon J.-H."/>
        </authorList>
    </citation>
    <scope>NUCLEOTIDE SEQUENCE</scope>
    <source>
        <strain evidence="6">YSTF-M11</strain>
    </source>
</reference>
<dbReference type="CDD" id="cd02440">
    <property type="entry name" value="AdoMet_MTases"/>
    <property type="match status" value="1"/>
</dbReference>
<dbReference type="RefSeq" id="WP_219498721.1">
    <property type="nucleotide sequence ID" value="NZ_JAHXDN010000001.1"/>
</dbReference>
<evidence type="ECO:0000256" key="2">
    <source>
        <dbReference type="ARBA" id="ARBA00022679"/>
    </source>
</evidence>
<dbReference type="PANTHER" id="PTHR11061:SF49">
    <property type="entry name" value="23S RRNA (URACIL(1939)-C(5))-METHYLTRANSFERASE RLMD"/>
    <property type="match status" value="1"/>
</dbReference>
<dbReference type="EMBL" id="JAHXDN010000001">
    <property type="protein sequence ID" value="MBW4706743.1"/>
    <property type="molecule type" value="Genomic_DNA"/>
</dbReference>
<protein>
    <submittedName>
        <fullName evidence="6">Class I SAM-dependent RNA methyltransferase</fullName>
    </submittedName>
</protein>
<evidence type="ECO:0000256" key="3">
    <source>
        <dbReference type="ARBA" id="ARBA00022691"/>
    </source>
</evidence>
<dbReference type="PROSITE" id="PS01230">
    <property type="entry name" value="TRMA_1"/>
    <property type="match status" value="1"/>
</dbReference>
<dbReference type="PANTHER" id="PTHR11061">
    <property type="entry name" value="RNA M5U METHYLTRANSFERASE"/>
    <property type="match status" value="1"/>
</dbReference>
<feature type="binding site" evidence="4">
    <location>
        <position position="268"/>
    </location>
    <ligand>
        <name>S-adenosyl-L-methionine</name>
        <dbReference type="ChEBI" id="CHEBI:59789"/>
    </ligand>
</feature>
<evidence type="ECO:0000256" key="5">
    <source>
        <dbReference type="PROSITE-ProRule" id="PRU10015"/>
    </source>
</evidence>
<comment type="caution">
    <text evidence="6">The sequence shown here is derived from an EMBL/GenBank/DDBJ whole genome shotgun (WGS) entry which is preliminary data.</text>
</comment>
<accession>A0A9X1FSA8</accession>
<evidence type="ECO:0000313" key="6">
    <source>
        <dbReference type="EMBL" id="MBW4706743.1"/>
    </source>
</evidence>
<organism evidence="6 7">
    <name type="scientific">Roseobacter insulae</name>
    <dbReference type="NCBI Taxonomy" id="2859783"/>
    <lineage>
        <taxon>Bacteria</taxon>
        <taxon>Pseudomonadati</taxon>
        <taxon>Pseudomonadota</taxon>
        <taxon>Alphaproteobacteria</taxon>
        <taxon>Rhodobacterales</taxon>
        <taxon>Roseobacteraceae</taxon>
        <taxon>Roseobacter</taxon>
    </lineage>
</organism>
<comment type="similarity">
    <text evidence="4">Belongs to the class I-like SAM-binding methyltransferase superfamily. RNA M5U methyltransferase family.</text>
</comment>
<dbReference type="GO" id="GO:0070041">
    <property type="term" value="F:rRNA (uridine-C5-)-methyltransferase activity"/>
    <property type="evidence" value="ECO:0007669"/>
    <property type="project" value="TreeGrafter"/>
</dbReference>
<feature type="binding site" evidence="4">
    <location>
        <position position="241"/>
    </location>
    <ligand>
        <name>S-adenosyl-L-methionine</name>
        <dbReference type="ChEBI" id="CHEBI:59789"/>
    </ligand>
</feature>
<gene>
    <name evidence="6" type="ORF">KX928_02975</name>
</gene>
<proteinExistence type="inferred from homology"/>
<dbReference type="InterPro" id="IPR030390">
    <property type="entry name" value="MeTrfase_TrmA_AS"/>
</dbReference>
<dbReference type="PROSITE" id="PS51687">
    <property type="entry name" value="SAM_MT_RNA_M5U"/>
    <property type="match status" value="1"/>
</dbReference>
<feature type="binding site" evidence="4">
    <location>
        <position position="288"/>
    </location>
    <ligand>
        <name>S-adenosyl-L-methionine</name>
        <dbReference type="ChEBI" id="CHEBI:59789"/>
    </ligand>
</feature>
<dbReference type="InterPro" id="IPR010280">
    <property type="entry name" value="U5_MeTrfase_fam"/>
</dbReference>
<feature type="active site" description="Nucleophile" evidence="4">
    <location>
        <position position="362"/>
    </location>
</feature>
<evidence type="ECO:0000256" key="1">
    <source>
        <dbReference type="ARBA" id="ARBA00022603"/>
    </source>
</evidence>
<evidence type="ECO:0000256" key="4">
    <source>
        <dbReference type="PROSITE-ProRule" id="PRU01024"/>
    </source>
</evidence>
<keyword evidence="7" id="KW-1185">Reference proteome</keyword>